<dbReference type="EMBL" id="JARKIK010000083">
    <property type="protein sequence ID" value="KAK8725484.1"/>
    <property type="molecule type" value="Genomic_DNA"/>
</dbReference>
<comment type="caution">
    <text evidence="1">The sequence shown here is derived from an EMBL/GenBank/DDBJ whole genome shotgun (WGS) entry which is preliminary data.</text>
</comment>
<reference evidence="1 2" key="1">
    <citation type="journal article" date="2024" name="BMC Genomics">
        <title>Genome assembly of redclaw crayfish (Cherax quadricarinatus) provides insights into its immune adaptation and hypoxia tolerance.</title>
        <authorList>
            <person name="Liu Z."/>
            <person name="Zheng J."/>
            <person name="Li H."/>
            <person name="Fang K."/>
            <person name="Wang S."/>
            <person name="He J."/>
            <person name="Zhou D."/>
            <person name="Weng S."/>
            <person name="Chi M."/>
            <person name="Gu Z."/>
            <person name="He J."/>
            <person name="Li F."/>
            <person name="Wang M."/>
        </authorList>
    </citation>
    <scope>NUCLEOTIDE SEQUENCE [LARGE SCALE GENOMIC DNA]</scope>
    <source>
        <strain evidence="1">ZL_2023a</strain>
    </source>
</reference>
<keyword evidence="2" id="KW-1185">Reference proteome</keyword>
<evidence type="ECO:0000313" key="2">
    <source>
        <dbReference type="Proteomes" id="UP001445076"/>
    </source>
</evidence>
<dbReference type="Proteomes" id="UP001445076">
    <property type="component" value="Unassembled WGS sequence"/>
</dbReference>
<proteinExistence type="predicted"/>
<organism evidence="1 2">
    <name type="scientific">Cherax quadricarinatus</name>
    <name type="common">Australian red claw crayfish</name>
    <dbReference type="NCBI Taxonomy" id="27406"/>
    <lineage>
        <taxon>Eukaryota</taxon>
        <taxon>Metazoa</taxon>
        <taxon>Ecdysozoa</taxon>
        <taxon>Arthropoda</taxon>
        <taxon>Crustacea</taxon>
        <taxon>Multicrustacea</taxon>
        <taxon>Malacostraca</taxon>
        <taxon>Eumalacostraca</taxon>
        <taxon>Eucarida</taxon>
        <taxon>Decapoda</taxon>
        <taxon>Pleocyemata</taxon>
        <taxon>Astacidea</taxon>
        <taxon>Parastacoidea</taxon>
        <taxon>Parastacidae</taxon>
        <taxon>Cherax</taxon>
    </lineage>
</organism>
<feature type="non-terminal residue" evidence="1">
    <location>
        <position position="1"/>
    </location>
</feature>
<sequence>QKQKRTQKTHPFYVSNTHKLHILIKSNTNNYKVLSLSFNTLVPNLQNKKSGLTFATETVVIHCYQTIFSYIEHLISLTKVTETSYANEKFIYMIASLQNKPPEIHRLQLFNCKFVLPRSARIHYFNPIKTVNIVQKNFKSHSLSRNMFKKFFNLGRNDKQTDT</sequence>
<evidence type="ECO:0000313" key="1">
    <source>
        <dbReference type="EMBL" id="KAK8725484.1"/>
    </source>
</evidence>
<accession>A0AAW0WCQ7</accession>
<name>A0AAW0WCQ7_CHEQU</name>
<protein>
    <submittedName>
        <fullName evidence="1">Uncharacterized protein</fullName>
    </submittedName>
</protein>
<dbReference type="AlphaFoldDB" id="A0AAW0WCQ7"/>
<gene>
    <name evidence="1" type="ORF">OTU49_010882</name>
</gene>